<evidence type="ECO:0000313" key="2">
    <source>
        <dbReference type="EMBL" id="MBA2117175.1"/>
    </source>
</evidence>
<proteinExistence type="predicted"/>
<feature type="transmembrane region" description="Helical" evidence="1">
    <location>
        <begin position="90"/>
        <end position="109"/>
    </location>
</feature>
<comment type="caution">
    <text evidence="2">The sequence shown here is derived from an EMBL/GenBank/DDBJ whole genome shotgun (WGS) entry which is preliminary data.</text>
</comment>
<organism evidence="2 3">
    <name type="scientific">Bremerella alba</name>
    <dbReference type="NCBI Taxonomy" id="980252"/>
    <lineage>
        <taxon>Bacteria</taxon>
        <taxon>Pseudomonadati</taxon>
        <taxon>Planctomycetota</taxon>
        <taxon>Planctomycetia</taxon>
        <taxon>Pirellulales</taxon>
        <taxon>Pirellulaceae</taxon>
        <taxon>Bremerella</taxon>
    </lineage>
</organism>
<keyword evidence="1" id="KW-0472">Membrane</keyword>
<protein>
    <submittedName>
        <fullName evidence="2">Uncharacterized protein</fullName>
    </submittedName>
</protein>
<accession>A0A7V8V902</accession>
<keyword evidence="3" id="KW-1185">Reference proteome</keyword>
<name>A0A7V8V902_9BACT</name>
<dbReference type="AlphaFoldDB" id="A0A7V8V902"/>
<sequence length="232" mass="26066">MKLKCPNCDIYLSTRQMNVDNDLAICHDCNEAYKISTLLEPQPEVQVYQNAGWISDESDSFNIDDPPSGTTYENYGMGWRIAATTRSASAFFLIPFIGAWSGFSMWGLYGTQIQEGEFDLFRTLFGIPFVLGTLLFGSLAVLSVIGRMVVKTDEMDHDAGSVFLGVGPIGSTTRFRWSEVRQIDESLSSGKNRSRRITLYRDNGDIHFGSMLSNKRRRYVIQALRQLAGKGR</sequence>
<reference evidence="2 3" key="1">
    <citation type="submission" date="2020-05" db="EMBL/GenBank/DDBJ databases">
        <title>Bremerella alba sp. nov., a novel planctomycete isolated from the surface of the macroalga Fucus spiralis.</title>
        <authorList>
            <person name="Godinho O."/>
            <person name="Botelho R."/>
            <person name="Albuquerque L."/>
            <person name="Wiegand S."/>
            <person name="Da Costa M.S."/>
            <person name="Lobo-Da-Cunha A."/>
            <person name="Jogler C."/>
            <person name="Lage O.M."/>
        </authorList>
    </citation>
    <scope>NUCLEOTIDE SEQUENCE [LARGE SCALE GENOMIC DNA]</scope>
    <source>
        <strain evidence="2 3">FF15</strain>
    </source>
</reference>
<evidence type="ECO:0000313" key="3">
    <source>
        <dbReference type="Proteomes" id="UP000551616"/>
    </source>
</evidence>
<gene>
    <name evidence="2" type="ORF">HOV93_43710</name>
</gene>
<feature type="transmembrane region" description="Helical" evidence="1">
    <location>
        <begin position="121"/>
        <end position="145"/>
    </location>
</feature>
<keyword evidence="1" id="KW-0812">Transmembrane</keyword>
<dbReference type="RefSeq" id="WP_207398558.1">
    <property type="nucleotide sequence ID" value="NZ_JABRWO010000013.1"/>
</dbReference>
<evidence type="ECO:0000256" key="1">
    <source>
        <dbReference type="SAM" id="Phobius"/>
    </source>
</evidence>
<dbReference type="Proteomes" id="UP000551616">
    <property type="component" value="Unassembled WGS sequence"/>
</dbReference>
<keyword evidence="1" id="KW-1133">Transmembrane helix</keyword>
<dbReference type="EMBL" id="JABRWO010000013">
    <property type="protein sequence ID" value="MBA2117175.1"/>
    <property type="molecule type" value="Genomic_DNA"/>
</dbReference>